<name>A0A383CML0_9ZZZZ</name>
<dbReference type="Pfam" id="PF22091">
    <property type="entry name" value="DUF6941"/>
    <property type="match status" value="1"/>
</dbReference>
<organism evidence="1">
    <name type="scientific">marine metagenome</name>
    <dbReference type="NCBI Taxonomy" id="408172"/>
    <lineage>
        <taxon>unclassified sequences</taxon>
        <taxon>metagenomes</taxon>
        <taxon>ecological metagenomes</taxon>
    </lineage>
</organism>
<gene>
    <name evidence="1" type="ORF">METZ01_LOCUS486208</name>
</gene>
<evidence type="ECO:0000313" key="1">
    <source>
        <dbReference type="EMBL" id="SVE33354.1"/>
    </source>
</evidence>
<feature type="non-terminal residue" evidence="1">
    <location>
        <position position="1"/>
    </location>
</feature>
<dbReference type="InterPro" id="IPR054221">
    <property type="entry name" value="DUF6941"/>
</dbReference>
<dbReference type="EMBL" id="UINC01210058">
    <property type="protein sequence ID" value="SVE33354.1"/>
    <property type="molecule type" value="Genomic_DNA"/>
</dbReference>
<proteinExistence type="predicted"/>
<reference evidence="1" key="1">
    <citation type="submission" date="2018-05" db="EMBL/GenBank/DDBJ databases">
        <authorList>
            <person name="Lanie J.A."/>
            <person name="Ng W.-L."/>
            <person name="Kazmierczak K.M."/>
            <person name="Andrzejewski T.M."/>
            <person name="Davidsen T.M."/>
            <person name="Wayne K.J."/>
            <person name="Tettelin H."/>
            <person name="Glass J.I."/>
            <person name="Rusch D."/>
            <person name="Podicherti R."/>
            <person name="Tsui H.-C.T."/>
            <person name="Winkler M.E."/>
        </authorList>
    </citation>
    <scope>NUCLEOTIDE SEQUENCE</scope>
</reference>
<dbReference type="AlphaFoldDB" id="A0A383CML0"/>
<protein>
    <submittedName>
        <fullName evidence="1">Uncharacterized protein</fullName>
    </submittedName>
</protein>
<accession>A0A383CML0</accession>
<sequence>VEIQWLMLADAAEVVANKLYIMGGGWEVLTVNTPFPVARHCSVAVAVRVPWQETNQQSTLDVEVATEFGQTLGKITGHFEVGRPPGIRTEQDQLMKLAVDLDLNLDGPGRYFVIGNVNGQANTRMMFQVIPGPLLSASGSTGGNPSP</sequence>